<dbReference type="EMBL" id="BLVP01000010">
    <property type="protein sequence ID" value="GFM37770.1"/>
    <property type="molecule type" value="Genomic_DNA"/>
</dbReference>
<proteinExistence type="predicted"/>
<feature type="transmembrane region" description="Helical" evidence="3">
    <location>
        <begin position="80"/>
        <end position="103"/>
    </location>
</feature>
<organism evidence="5 6">
    <name type="scientific">Desulfovibrio psychrotolerans</name>
    <dbReference type="NCBI Taxonomy" id="415242"/>
    <lineage>
        <taxon>Bacteria</taxon>
        <taxon>Pseudomonadati</taxon>
        <taxon>Thermodesulfobacteriota</taxon>
        <taxon>Desulfovibrionia</taxon>
        <taxon>Desulfovibrionales</taxon>
        <taxon>Desulfovibrionaceae</taxon>
        <taxon>Desulfovibrio</taxon>
    </lineage>
</organism>
<keyword evidence="6" id="KW-1185">Reference proteome</keyword>
<dbReference type="InterPro" id="IPR001264">
    <property type="entry name" value="Glyco_trans_51"/>
</dbReference>
<dbReference type="PANTHER" id="PTHR32282">
    <property type="entry name" value="BINDING PROTEIN TRANSPEPTIDASE, PUTATIVE-RELATED"/>
    <property type="match status" value="1"/>
</dbReference>
<feature type="transmembrane region" description="Helical" evidence="3">
    <location>
        <begin position="192"/>
        <end position="211"/>
    </location>
</feature>
<keyword evidence="3" id="KW-0472">Membrane</keyword>
<comment type="pathway">
    <text evidence="1">Cell wall biogenesis; peptidoglycan biosynthesis.</text>
</comment>
<dbReference type="Pfam" id="PF00912">
    <property type="entry name" value="Transgly"/>
    <property type="match status" value="1"/>
</dbReference>
<accession>A0A7J0BVN1</accession>
<keyword evidence="3" id="KW-1133">Transmembrane helix</keyword>
<evidence type="ECO:0000256" key="3">
    <source>
        <dbReference type="SAM" id="Phobius"/>
    </source>
</evidence>
<dbReference type="GO" id="GO:0008955">
    <property type="term" value="F:peptidoglycan glycosyltransferase activity"/>
    <property type="evidence" value="ECO:0007669"/>
    <property type="project" value="TreeGrafter"/>
</dbReference>
<name>A0A7J0BVN1_9BACT</name>
<dbReference type="SUPFAM" id="SSF53955">
    <property type="entry name" value="Lysozyme-like"/>
    <property type="match status" value="1"/>
</dbReference>
<reference evidence="5 6" key="1">
    <citation type="submission" date="2020-05" db="EMBL/GenBank/DDBJ databases">
        <title>Draft genome sequence of Desulfovibrio psychrotolerans JS1T.</title>
        <authorList>
            <person name="Ueno A."/>
            <person name="Tamazawa S."/>
            <person name="Tamamura S."/>
            <person name="Murakami T."/>
            <person name="Kiyama T."/>
            <person name="Inomata H."/>
            <person name="Amano Y."/>
            <person name="Miyakawa K."/>
            <person name="Tamaki H."/>
            <person name="Naganuma T."/>
            <person name="Kaneko K."/>
        </authorList>
    </citation>
    <scope>NUCLEOTIDE SEQUENCE [LARGE SCALE GENOMIC DNA]</scope>
    <source>
        <strain evidence="5 6">JS1</strain>
    </source>
</reference>
<feature type="domain" description="Glycosyl transferase family 51" evidence="4">
    <location>
        <begin position="262"/>
        <end position="393"/>
    </location>
</feature>
<protein>
    <recommendedName>
        <fullName evidence="4">Glycosyl transferase family 51 domain-containing protein</fullName>
    </recommendedName>
</protein>
<keyword evidence="3" id="KW-0812">Transmembrane</keyword>
<evidence type="ECO:0000256" key="2">
    <source>
        <dbReference type="ARBA" id="ARBA00022679"/>
    </source>
</evidence>
<dbReference type="AlphaFoldDB" id="A0A7J0BVN1"/>
<sequence length="450" mass="51710">MDFTDEDTRSWKQHYPTYGYKRRDIVVEEYKLAAALLEVEEKVFAGVSSFVSFLGAVMAYVFVGGGLSAIVTLSDRNRILFFSSVLYVALILIFSAMISYFAYRQKISVFSARKVVILREILGMDYGALQLVLHRGRHDGASKPFSIKIFNGWISSAAYPFYVSSALLACSLMIFVDRIAREVQFELTDFQYGIIVFAASFIPVIIVGLVYRISLFDVHERMLLLVGRFLAWILRVKMVDDIEYVIYRSRLSGYEVERLKVKSEDFFKILVNIEDKSYYRHGGVSFRGIVRALLHILLRKKRVGGSTITQQLARSLFIIDQKKVYRRKTVEIILAFWVNSILSKREQLEMYIGSVRFEHGVYGVIPAMKYFFGDIVVKPSEAQVFFLIERVSNINSKVLLNKILQQCRALVADGVISKEVVCEIGDVYHDAVQRKVVKGDDFLKERFIFQ</sequence>
<evidence type="ECO:0000256" key="1">
    <source>
        <dbReference type="ARBA" id="ARBA00004752"/>
    </source>
</evidence>
<feature type="transmembrane region" description="Helical" evidence="3">
    <location>
        <begin position="159"/>
        <end position="180"/>
    </location>
</feature>
<dbReference type="InterPro" id="IPR050396">
    <property type="entry name" value="Glycosyltr_51/Transpeptidase"/>
</dbReference>
<feature type="transmembrane region" description="Helical" evidence="3">
    <location>
        <begin position="50"/>
        <end position="73"/>
    </location>
</feature>
<comment type="caution">
    <text evidence="5">The sequence shown here is derived from an EMBL/GenBank/DDBJ whole genome shotgun (WGS) entry which is preliminary data.</text>
</comment>
<dbReference type="InterPro" id="IPR023346">
    <property type="entry name" value="Lysozyme-like_dom_sf"/>
</dbReference>
<dbReference type="InterPro" id="IPR036950">
    <property type="entry name" value="PBP_transglycosylase"/>
</dbReference>
<gene>
    <name evidence="5" type="ORF">DSM19430T_24540</name>
</gene>
<dbReference type="PANTHER" id="PTHR32282:SF33">
    <property type="entry name" value="PEPTIDOGLYCAN GLYCOSYLTRANSFERASE"/>
    <property type="match status" value="1"/>
</dbReference>
<keyword evidence="2" id="KW-0808">Transferase</keyword>
<evidence type="ECO:0000313" key="6">
    <source>
        <dbReference type="Proteomes" id="UP000503820"/>
    </source>
</evidence>
<evidence type="ECO:0000259" key="4">
    <source>
        <dbReference type="Pfam" id="PF00912"/>
    </source>
</evidence>
<evidence type="ECO:0000313" key="5">
    <source>
        <dbReference type="EMBL" id="GFM37770.1"/>
    </source>
</evidence>
<dbReference type="RefSeq" id="WP_174410409.1">
    <property type="nucleotide sequence ID" value="NZ_BLVP01000010.1"/>
</dbReference>
<dbReference type="Gene3D" id="1.10.3810.10">
    <property type="entry name" value="Biosynthetic peptidoglycan transglycosylase-like"/>
    <property type="match status" value="1"/>
</dbReference>
<dbReference type="Proteomes" id="UP000503820">
    <property type="component" value="Unassembled WGS sequence"/>
</dbReference>